<dbReference type="GO" id="GO:0006952">
    <property type="term" value="P:defense response"/>
    <property type="evidence" value="ECO:0007669"/>
    <property type="project" value="InterPro"/>
</dbReference>
<dbReference type="CDD" id="cd07816">
    <property type="entry name" value="Bet_v1-like"/>
    <property type="match status" value="1"/>
</dbReference>
<feature type="domain" description="Bet v I/Major latex protein" evidence="2">
    <location>
        <begin position="5"/>
        <end position="110"/>
    </location>
</feature>
<accession>A0AA88RRG8</accession>
<dbReference type="GO" id="GO:0009738">
    <property type="term" value="P:abscisic acid-activated signaling pathway"/>
    <property type="evidence" value="ECO:0007669"/>
    <property type="project" value="InterPro"/>
</dbReference>
<evidence type="ECO:0000313" key="4">
    <source>
        <dbReference type="Proteomes" id="UP001187471"/>
    </source>
</evidence>
<dbReference type="FunFam" id="3.30.530.20:FF:000007">
    <property type="entry name" value="Major pollen allergen Bet v 1-A"/>
    <property type="match status" value="1"/>
</dbReference>
<protein>
    <recommendedName>
        <fullName evidence="2">Bet v I/Major latex protein domain-containing protein</fullName>
    </recommendedName>
</protein>
<evidence type="ECO:0000313" key="3">
    <source>
        <dbReference type="EMBL" id="KAK2987801.1"/>
    </source>
</evidence>
<evidence type="ECO:0000256" key="1">
    <source>
        <dbReference type="ARBA" id="ARBA00009744"/>
    </source>
</evidence>
<dbReference type="PANTHER" id="PTHR31213:SF55">
    <property type="entry name" value="STRESS-INDUCED PROTEIN SAM22"/>
    <property type="match status" value="1"/>
</dbReference>
<dbReference type="InterPro" id="IPR023393">
    <property type="entry name" value="START-like_dom_sf"/>
</dbReference>
<dbReference type="GO" id="GO:0005737">
    <property type="term" value="C:cytoplasm"/>
    <property type="evidence" value="ECO:0007669"/>
    <property type="project" value="TreeGrafter"/>
</dbReference>
<dbReference type="Gene3D" id="3.30.530.20">
    <property type="match status" value="1"/>
</dbReference>
<dbReference type="PRINTS" id="PR00634">
    <property type="entry name" value="BETALLERGEN"/>
</dbReference>
<dbReference type="EMBL" id="JAVXUO010000936">
    <property type="protein sequence ID" value="KAK2987801.1"/>
    <property type="molecule type" value="Genomic_DNA"/>
</dbReference>
<proteinExistence type="inferred from homology"/>
<gene>
    <name evidence="3" type="ORF">RJ640_024428</name>
</gene>
<comment type="caution">
    <text evidence="3">The sequence shown here is derived from an EMBL/GenBank/DDBJ whole genome shotgun (WGS) entry which is preliminary data.</text>
</comment>
<dbReference type="AlphaFoldDB" id="A0AA88RRG8"/>
<dbReference type="Proteomes" id="UP001187471">
    <property type="component" value="Unassembled WGS sequence"/>
</dbReference>
<keyword evidence="4" id="KW-1185">Reference proteome</keyword>
<dbReference type="GO" id="GO:0005634">
    <property type="term" value="C:nucleus"/>
    <property type="evidence" value="ECO:0007669"/>
    <property type="project" value="TreeGrafter"/>
</dbReference>
<dbReference type="GO" id="GO:0010427">
    <property type="term" value="F:abscisic acid binding"/>
    <property type="evidence" value="ECO:0007669"/>
    <property type="project" value="InterPro"/>
</dbReference>
<reference evidence="3" key="1">
    <citation type="submission" date="2022-12" db="EMBL/GenBank/DDBJ databases">
        <title>Draft genome assemblies for two species of Escallonia (Escalloniales).</title>
        <authorList>
            <person name="Chanderbali A."/>
            <person name="Dervinis C."/>
            <person name="Anghel I."/>
            <person name="Soltis D."/>
            <person name="Soltis P."/>
            <person name="Zapata F."/>
        </authorList>
    </citation>
    <scope>NUCLEOTIDE SEQUENCE</scope>
    <source>
        <strain evidence="3">UCBG92.1500</strain>
        <tissue evidence="3">Leaf</tissue>
    </source>
</reference>
<dbReference type="SUPFAM" id="SSF55961">
    <property type="entry name" value="Bet v1-like"/>
    <property type="match status" value="1"/>
</dbReference>
<sequence length="114" mass="12651">MAAIAYDMEVTSSIPACKIYKAFVLNVDSFVPKILPATIKSVETIKVDEGVGSIKTSQLKSMKHRVDGFDKENFTYNYSLIQREALMGELESITYHINIVPSVDGGLVCKNRSM</sequence>
<dbReference type="PANTHER" id="PTHR31213">
    <property type="entry name" value="OS08G0374000 PROTEIN-RELATED"/>
    <property type="match status" value="1"/>
</dbReference>
<organism evidence="3 4">
    <name type="scientific">Escallonia rubra</name>
    <dbReference type="NCBI Taxonomy" id="112253"/>
    <lineage>
        <taxon>Eukaryota</taxon>
        <taxon>Viridiplantae</taxon>
        <taxon>Streptophyta</taxon>
        <taxon>Embryophyta</taxon>
        <taxon>Tracheophyta</taxon>
        <taxon>Spermatophyta</taxon>
        <taxon>Magnoliopsida</taxon>
        <taxon>eudicotyledons</taxon>
        <taxon>Gunneridae</taxon>
        <taxon>Pentapetalae</taxon>
        <taxon>asterids</taxon>
        <taxon>campanulids</taxon>
        <taxon>Escalloniales</taxon>
        <taxon>Escalloniaceae</taxon>
        <taxon>Escallonia</taxon>
    </lineage>
</organism>
<comment type="similarity">
    <text evidence="1">Belongs to the BetVI family.</text>
</comment>
<dbReference type="InterPro" id="IPR050279">
    <property type="entry name" value="Plant_def-hormone_signal"/>
</dbReference>
<dbReference type="GO" id="GO:0038023">
    <property type="term" value="F:signaling receptor activity"/>
    <property type="evidence" value="ECO:0007669"/>
    <property type="project" value="InterPro"/>
</dbReference>
<evidence type="ECO:0000259" key="2">
    <source>
        <dbReference type="Pfam" id="PF00407"/>
    </source>
</evidence>
<dbReference type="GO" id="GO:0004864">
    <property type="term" value="F:protein phosphatase inhibitor activity"/>
    <property type="evidence" value="ECO:0007669"/>
    <property type="project" value="InterPro"/>
</dbReference>
<dbReference type="InterPro" id="IPR024949">
    <property type="entry name" value="Bet_v_I_allergen"/>
</dbReference>
<dbReference type="Pfam" id="PF00407">
    <property type="entry name" value="Bet_v_1"/>
    <property type="match status" value="1"/>
</dbReference>
<dbReference type="InterPro" id="IPR000916">
    <property type="entry name" value="Bet_v_I/MLP"/>
</dbReference>
<name>A0AA88RRG8_9ASTE</name>